<dbReference type="PANTHER" id="PTHR12606">
    <property type="entry name" value="SENTRIN/SUMO-SPECIFIC PROTEASE"/>
    <property type="match status" value="1"/>
</dbReference>
<comment type="similarity">
    <text evidence="1">Belongs to the peptidase C48 family.</text>
</comment>
<sequence length="337" mass="37873">MAGKKQPQTRAGRCIKKSAILKSPFTQLPDSGPPREKEPLQVMFDPFRPIPPVDRNALMTFLEDSNRVDHDCIYERLDKPSFQNIINSGGWLRDNSWMWGTYDAIAKINIHTHPNERPPVPKHDWTVDIDDTLIKYVKGILPAHSSSWNKIDHVYVPVNCENKHWLAAHVDIPKRHVTLFDSNCAGTLDWFQVNNAESLGVLFPYLLNKSGFYDARPELASNCTQLLQPFSISRTKASDCPQQTVSGDCGVFMLKCIEYLSSSKNFDYGQDNIRFSLVNSQMKSSLKLLTGDETSPPIGEYRQIESSLKLFATVGESRQLASLPLASLDTLASLATS</sequence>
<organism evidence="6 7">
    <name type="scientific">Rhamnella rubrinervis</name>
    <dbReference type="NCBI Taxonomy" id="2594499"/>
    <lineage>
        <taxon>Eukaryota</taxon>
        <taxon>Viridiplantae</taxon>
        <taxon>Streptophyta</taxon>
        <taxon>Embryophyta</taxon>
        <taxon>Tracheophyta</taxon>
        <taxon>Spermatophyta</taxon>
        <taxon>Magnoliopsida</taxon>
        <taxon>eudicotyledons</taxon>
        <taxon>Gunneridae</taxon>
        <taxon>Pentapetalae</taxon>
        <taxon>rosids</taxon>
        <taxon>fabids</taxon>
        <taxon>Rosales</taxon>
        <taxon>Rhamnaceae</taxon>
        <taxon>rhamnoid group</taxon>
        <taxon>Rhamneae</taxon>
        <taxon>Rhamnella</taxon>
    </lineage>
</organism>
<keyword evidence="7" id="KW-1185">Reference proteome</keyword>
<evidence type="ECO:0000256" key="4">
    <source>
        <dbReference type="ARBA" id="ARBA00022807"/>
    </source>
</evidence>
<dbReference type="Proteomes" id="UP000796880">
    <property type="component" value="Unassembled WGS sequence"/>
</dbReference>
<evidence type="ECO:0000313" key="6">
    <source>
        <dbReference type="EMBL" id="KAF3457953.1"/>
    </source>
</evidence>
<dbReference type="OrthoDB" id="1680482at2759"/>
<keyword evidence="3" id="KW-0378">Hydrolase</keyword>
<dbReference type="PANTHER" id="PTHR12606:SF136">
    <property type="entry name" value="ULP1 PROTEASE FAMILY PROTEIN"/>
    <property type="match status" value="1"/>
</dbReference>
<dbReference type="GO" id="GO:0006508">
    <property type="term" value="P:proteolysis"/>
    <property type="evidence" value="ECO:0007669"/>
    <property type="project" value="UniProtKB-KW"/>
</dbReference>
<dbReference type="InterPro" id="IPR038765">
    <property type="entry name" value="Papain-like_cys_pep_sf"/>
</dbReference>
<reference evidence="6" key="1">
    <citation type="submission" date="2020-03" db="EMBL/GenBank/DDBJ databases">
        <title>A high-quality chromosome-level genome assembly of a woody plant with both climbing and erect habits, Rhamnella rubrinervis.</title>
        <authorList>
            <person name="Lu Z."/>
            <person name="Yang Y."/>
            <person name="Zhu X."/>
            <person name="Sun Y."/>
        </authorList>
    </citation>
    <scope>NUCLEOTIDE SEQUENCE</scope>
    <source>
        <strain evidence="6">BYM</strain>
        <tissue evidence="6">Leaf</tissue>
    </source>
</reference>
<dbReference type="SUPFAM" id="SSF54001">
    <property type="entry name" value="Cysteine proteinases"/>
    <property type="match status" value="1"/>
</dbReference>
<dbReference type="AlphaFoldDB" id="A0A8K0HT91"/>
<dbReference type="PROSITE" id="PS50600">
    <property type="entry name" value="ULP_PROTEASE"/>
    <property type="match status" value="1"/>
</dbReference>
<evidence type="ECO:0000256" key="1">
    <source>
        <dbReference type="ARBA" id="ARBA00005234"/>
    </source>
</evidence>
<gene>
    <name evidence="6" type="ORF">FNV43_RR02615</name>
</gene>
<dbReference type="GO" id="GO:0016929">
    <property type="term" value="F:deSUMOylase activity"/>
    <property type="evidence" value="ECO:0007669"/>
    <property type="project" value="TreeGrafter"/>
</dbReference>
<dbReference type="Pfam" id="PF02902">
    <property type="entry name" value="Peptidase_C48"/>
    <property type="match status" value="1"/>
</dbReference>
<keyword evidence="4" id="KW-0788">Thiol protease</keyword>
<proteinExistence type="inferred from homology"/>
<dbReference type="InterPro" id="IPR003653">
    <property type="entry name" value="Peptidase_C48_C"/>
</dbReference>
<dbReference type="Gene3D" id="3.40.395.10">
    <property type="entry name" value="Adenoviral Proteinase, Chain A"/>
    <property type="match status" value="1"/>
</dbReference>
<evidence type="ECO:0000313" key="7">
    <source>
        <dbReference type="Proteomes" id="UP000796880"/>
    </source>
</evidence>
<name>A0A8K0HT91_9ROSA</name>
<evidence type="ECO:0000259" key="5">
    <source>
        <dbReference type="PROSITE" id="PS50600"/>
    </source>
</evidence>
<dbReference type="GO" id="GO:0016926">
    <property type="term" value="P:protein desumoylation"/>
    <property type="evidence" value="ECO:0007669"/>
    <property type="project" value="TreeGrafter"/>
</dbReference>
<dbReference type="GO" id="GO:0005634">
    <property type="term" value="C:nucleus"/>
    <property type="evidence" value="ECO:0007669"/>
    <property type="project" value="TreeGrafter"/>
</dbReference>
<accession>A0A8K0HT91</accession>
<keyword evidence="2" id="KW-0645">Protease</keyword>
<evidence type="ECO:0000256" key="2">
    <source>
        <dbReference type="ARBA" id="ARBA00022670"/>
    </source>
</evidence>
<evidence type="ECO:0000256" key="3">
    <source>
        <dbReference type="ARBA" id="ARBA00022801"/>
    </source>
</evidence>
<feature type="domain" description="Ubiquitin-like protease family profile" evidence="5">
    <location>
        <begin position="40"/>
        <end position="260"/>
    </location>
</feature>
<protein>
    <recommendedName>
        <fullName evidence="5">Ubiquitin-like protease family profile domain-containing protein</fullName>
    </recommendedName>
</protein>
<dbReference type="EMBL" id="VOIH02000001">
    <property type="protein sequence ID" value="KAF3457953.1"/>
    <property type="molecule type" value="Genomic_DNA"/>
</dbReference>
<comment type="caution">
    <text evidence="6">The sequence shown here is derived from an EMBL/GenBank/DDBJ whole genome shotgun (WGS) entry which is preliminary data.</text>
</comment>